<comment type="cofactor">
    <cofactor evidence="20">
        <name>[2Fe-2S] cluster</name>
        <dbReference type="ChEBI" id="CHEBI:190135"/>
    </cofactor>
    <text evidence="20">Binds 1 [2Fe-2S] cluster per subunit.</text>
</comment>
<dbReference type="AlphaFoldDB" id="A0A1A6C3F4"/>
<dbReference type="Proteomes" id="UP000029273">
    <property type="component" value="Unassembled WGS sequence"/>
</dbReference>
<evidence type="ECO:0000256" key="4">
    <source>
        <dbReference type="ARBA" id="ARBA00011649"/>
    </source>
</evidence>
<keyword evidence="15" id="KW-0408">Iron</keyword>
<evidence type="ECO:0000256" key="8">
    <source>
        <dbReference type="ARBA" id="ARBA00022475"/>
    </source>
</evidence>
<evidence type="ECO:0000256" key="9">
    <source>
        <dbReference type="ARBA" id="ARBA00022692"/>
    </source>
</evidence>
<dbReference type="Pfam" id="PF00355">
    <property type="entry name" value="Rieske"/>
    <property type="match status" value="1"/>
</dbReference>
<keyword evidence="8" id="KW-1003">Cell membrane</keyword>
<dbReference type="Pfam" id="PF10399">
    <property type="entry name" value="UCR_Fe-S_N"/>
    <property type="match status" value="1"/>
</dbReference>
<comment type="catalytic activity">
    <reaction evidence="19 20">
        <text>a quinol + 2 Fe(III)-[cytochrome c](out) = a quinone + 2 Fe(II)-[cytochrome c](out) + 2 H(+)(out)</text>
        <dbReference type="Rhea" id="RHEA:11484"/>
        <dbReference type="Rhea" id="RHEA-COMP:10350"/>
        <dbReference type="Rhea" id="RHEA-COMP:14399"/>
        <dbReference type="ChEBI" id="CHEBI:15378"/>
        <dbReference type="ChEBI" id="CHEBI:24646"/>
        <dbReference type="ChEBI" id="CHEBI:29033"/>
        <dbReference type="ChEBI" id="CHEBI:29034"/>
        <dbReference type="ChEBI" id="CHEBI:132124"/>
        <dbReference type="EC" id="7.1.1.8"/>
    </reaction>
</comment>
<dbReference type="Gene3D" id="1.20.5.510">
    <property type="entry name" value="Single helix bin"/>
    <property type="match status" value="1"/>
</dbReference>
<dbReference type="InterPro" id="IPR019470">
    <property type="entry name" value="Ubiq_cytC_Rdtase_Fe-S_su_TAT"/>
</dbReference>
<proteinExistence type="inferred from homology"/>
<evidence type="ECO:0000256" key="19">
    <source>
        <dbReference type="ARBA" id="ARBA00029351"/>
    </source>
</evidence>
<dbReference type="PRINTS" id="PR00162">
    <property type="entry name" value="RIESKE"/>
</dbReference>
<evidence type="ECO:0000256" key="14">
    <source>
        <dbReference type="ARBA" id="ARBA00022989"/>
    </source>
</evidence>
<evidence type="ECO:0000256" key="23">
    <source>
        <dbReference type="SAM" id="SignalP"/>
    </source>
</evidence>
<keyword evidence="10" id="KW-0001">2Fe-2S</keyword>
<evidence type="ECO:0000256" key="6">
    <source>
        <dbReference type="ARBA" id="ARBA00019816"/>
    </source>
</evidence>
<name>A0A1A6C3F4_9GAMM</name>
<keyword evidence="11" id="KW-0479">Metal-binding</keyword>
<evidence type="ECO:0000256" key="16">
    <source>
        <dbReference type="ARBA" id="ARBA00023014"/>
    </source>
</evidence>
<evidence type="ECO:0000256" key="11">
    <source>
        <dbReference type="ARBA" id="ARBA00022723"/>
    </source>
</evidence>
<dbReference type="RefSeq" id="WP_038088989.1">
    <property type="nucleotide sequence ID" value="NZ_JQSG02000003.1"/>
</dbReference>
<dbReference type="OrthoDB" id="9767869at2"/>
<keyword evidence="12" id="KW-1278">Translocase</keyword>
<dbReference type="GO" id="GO:0046872">
    <property type="term" value="F:metal ion binding"/>
    <property type="evidence" value="ECO:0007669"/>
    <property type="project" value="UniProtKB-KW"/>
</dbReference>
<comment type="similarity">
    <text evidence="3">Belongs to the Rieske iron-sulfur protein family.</text>
</comment>
<dbReference type="InterPro" id="IPR005805">
    <property type="entry name" value="Rieske_Fe-S_prot_C"/>
</dbReference>
<keyword evidence="18" id="KW-1015">Disulfide bond</keyword>
<dbReference type="InterPro" id="IPR014349">
    <property type="entry name" value="Rieske_Fe-S_prot"/>
</dbReference>
<feature type="domain" description="Rieske" evidence="24">
    <location>
        <begin position="84"/>
        <end position="189"/>
    </location>
</feature>
<comment type="function">
    <text evidence="1">Component of the ubiquinol-cytochrome c reductase complex (complex III or cytochrome b-c1 complex), which is a respiratory chain that generates an electrochemical potential coupled to ATP synthesis.</text>
</comment>
<keyword evidence="14" id="KW-1133">Transmembrane helix</keyword>
<keyword evidence="16" id="KW-0411">Iron-sulfur</keyword>
<dbReference type="InterPro" id="IPR006317">
    <property type="entry name" value="Ubiquinol_cyt_c_Rdtase_Fe-S-su"/>
</dbReference>
<evidence type="ECO:0000256" key="3">
    <source>
        <dbReference type="ARBA" id="ARBA00010651"/>
    </source>
</evidence>
<comment type="subcellular location">
    <subcellularLocation>
        <location evidence="2">Cell membrane</location>
        <topology evidence="2">Single-pass membrane protein</topology>
    </subcellularLocation>
</comment>
<dbReference type="GO" id="GO:0051537">
    <property type="term" value="F:2 iron, 2 sulfur cluster binding"/>
    <property type="evidence" value="ECO:0007669"/>
    <property type="project" value="UniProtKB-KW"/>
</dbReference>
<gene>
    <name evidence="25" type="ORF">Thpro_021420</name>
</gene>
<evidence type="ECO:0000256" key="18">
    <source>
        <dbReference type="ARBA" id="ARBA00023157"/>
    </source>
</evidence>
<dbReference type="CDD" id="cd03470">
    <property type="entry name" value="Rieske_cytochrome_bc1"/>
    <property type="match status" value="1"/>
</dbReference>
<keyword evidence="26" id="KW-1185">Reference proteome</keyword>
<accession>A0A1A6C3F4</accession>
<dbReference type="EC" id="7.1.1.8" evidence="5 20"/>
<dbReference type="SUPFAM" id="SSF50022">
    <property type="entry name" value="ISP domain"/>
    <property type="match status" value="1"/>
</dbReference>
<dbReference type="Gene3D" id="2.102.10.10">
    <property type="entry name" value="Rieske [2Fe-2S] iron-sulphur domain"/>
    <property type="match status" value="1"/>
</dbReference>
<keyword evidence="9" id="KW-0812">Transmembrane</keyword>
<evidence type="ECO:0000256" key="12">
    <source>
        <dbReference type="ARBA" id="ARBA00022967"/>
    </source>
</evidence>
<comment type="subunit">
    <text evidence="4 21">The main subunits of complex b-c1 are: cytochrome b, cytochrome c1 and the Rieske protein.</text>
</comment>
<evidence type="ECO:0000256" key="5">
    <source>
        <dbReference type="ARBA" id="ARBA00012951"/>
    </source>
</evidence>
<feature type="signal peptide" evidence="23">
    <location>
        <begin position="1"/>
        <end position="29"/>
    </location>
</feature>
<comment type="miscellaneous">
    <text evidence="20">The Rieske protein is a high potential 2Fe-2S protein.</text>
</comment>
<evidence type="ECO:0000256" key="2">
    <source>
        <dbReference type="ARBA" id="ARBA00004162"/>
    </source>
</evidence>
<keyword evidence="7 20" id="KW-0813">Transport</keyword>
<dbReference type="GO" id="GO:0005886">
    <property type="term" value="C:plasma membrane"/>
    <property type="evidence" value="ECO:0007669"/>
    <property type="project" value="UniProtKB-SubCell"/>
</dbReference>
<evidence type="ECO:0000256" key="10">
    <source>
        <dbReference type="ARBA" id="ARBA00022714"/>
    </source>
</evidence>
<feature type="chain" id="PRO_5008343236" description="Ubiquinol-cytochrome c reductase iron-sulfur subunit" evidence="23">
    <location>
        <begin position="30"/>
        <end position="198"/>
    </location>
</feature>
<evidence type="ECO:0000256" key="1">
    <source>
        <dbReference type="ARBA" id="ARBA00002444"/>
    </source>
</evidence>
<dbReference type="InterPro" id="IPR036922">
    <property type="entry name" value="Rieske_2Fe-2S_sf"/>
</dbReference>
<comment type="caution">
    <text evidence="25">The sequence shown here is derived from an EMBL/GenBank/DDBJ whole genome shotgun (WGS) entry which is preliminary data.</text>
</comment>
<evidence type="ECO:0000256" key="15">
    <source>
        <dbReference type="ARBA" id="ARBA00023004"/>
    </source>
</evidence>
<feature type="region of interest" description="Disordered" evidence="22">
    <location>
        <begin position="84"/>
        <end position="107"/>
    </location>
</feature>
<dbReference type="PROSITE" id="PS51318">
    <property type="entry name" value="TAT"/>
    <property type="match status" value="1"/>
</dbReference>
<dbReference type="PROSITE" id="PS51296">
    <property type="entry name" value="RIESKE"/>
    <property type="match status" value="1"/>
</dbReference>
<evidence type="ECO:0000256" key="22">
    <source>
        <dbReference type="SAM" id="MobiDB-lite"/>
    </source>
</evidence>
<organism evidence="25 26">
    <name type="scientific">Acidihalobacter prosperus</name>
    <dbReference type="NCBI Taxonomy" id="160660"/>
    <lineage>
        <taxon>Bacteria</taxon>
        <taxon>Pseudomonadati</taxon>
        <taxon>Pseudomonadota</taxon>
        <taxon>Gammaproteobacteria</taxon>
        <taxon>Chromatiales</taxon>
        <taxon>Ectothiorhodospiraceae</taxon>
        <taxon>Acidihalobacter</taxon>
    </lineage>
</organism>
<dbReference type="InterPro" id="IPR017941">
    <property type="entry name" value="Rieske_2Fe-2S"/>
</dbReference>
<evidence type="ECO:0000256" key="7">
    <source>
        <dbReference type="ARBA" id="ARBA00022448"/>
    </source>
</evidence>
<reference evidence="25 26" key="1">
    <citation type="journal article" date="2014" name="Genome Announc.">
        <title>Draft Genome Sequence of the Iron-Oxidizing, Acidophilic, and Halotolerant 'Thiobacillus prosperus' Type Strain DSM 5130.</title>
        <authorList>
            <person name="Ossandon F.J."/>
            <person name="Cardenas J.P."/>
            <person name="Corbett M."/>
            <person name="Quatrini R."/>
            <person name="Holmes D.S."/>
            <person name="Watkin E."/>
        </authorList>
    </citation>
    <scope>NUCLEOTIDE SEQUENCE [LARGE SCALE GENOMIC DNA]</scope>
    <source>
        <strain evidence="25 26">DSM 5130</strain>
    </source>
</reference>
<evidence type="ECO:0000313" key="26">
    <source>
        <dbReference type="Proteomes" id="UP000029273"/>
    </source>
</evidence>
<dbReference type="GO" id="GO:0008121">
    <property type="term" value="F:quinol-cytochrome-c reductase activity"/>
    <property type="evidence" value="ECO:0007669"/>
    <property type="project" value="UniProtKB-EC"/>
</dbReference>
<dbReference type="EMBL" id="JQSG02000003">
    <property type="protein sequence ID" value="OBS09092.1"/>
    <property type="molecule type" value="Genomic_DNA"/>
</dbReference>
<dbReference type="PANTHER" id="PTHR10134">
    <property type="entry name" value="CYTOCHROME B-C1 COMPLEX SUBUNIT RIESKE, MITOCHONDRIAL"/>
    <property type="match status" value="1"/>
</dbReference>
<evidence type="ECO:0000256" key="17">
    <source>
        <dbReference type="ARBA" id="ARBA00023136"/>
    </source>
</evidence>
<evidence type="ECO:0000256" key="21">
    <source>
        <dbReference type="RuleBase" id="RU004497"/>
    </source>
</evidence>
<dbReference type="NCBIfam" id="TIGR01416">
    <property type="entry name" value="Rieske_proteo"/>
    <property type="match status" value="1"/>
</dbReference>
<protein>
    <recommendedName>
        <fullName evidence="6 20">Ubiquinol-cytochrome c reductase iron-sulfur subunit</fullName>
        <ecNumber evidence="5 20">7.1.1.8</ecNumber>
    </recommendedName>
</protein>
<keyword evidence="23" id="KW-0732">Signal</keyword>
<evidence type="ECO:0000256" key="13">
    <source>
        <dbReference type="ARBA" id="ARBA00022982"/>
    </source>
</evidence>
<evidence type="ECO:0000313" key="25">
    <source>
        <dbReference type="EMBL" id="OBS09092.1"/>
    </source>
</evidence>
<dbReference type="InterPro" id="IPR006311">
    <property type="entry name" value="TAT_signal"/>
</dbReference>
<sequence length="198" mass="21219">MGAEDINVPRRRFLVAATVALGAAGSAAAAVPFIASMSPSARARAAGAPVDVDIGKIEPGQMLRVAWRGKPVWVVRRTSQMLAGLPKNDPKLRDPRSLQSVQPPDCRNESRAIKPEYLVVVGICTHLGCSPTYRPELAPPDLGPDWRGGWLCPCHGSLYDLAARVYKDVPAPLNMEVPPHHYVSEAKIMIGVDAKGGV</sequence>
<evidence type="ECO:0000259" key="24">
    <source>
        <dbReference type="PROSITE" id="PS51296"/>
    </source>
</evidence>
<keyword evidence="17" id="KW-0472">Membrane</keyword>
<evidence type="ECO:0000256" key="20">
    <source>
        <dbReference type="RuleBase" id="RU004494"/>
    </source>
</evidence>
<keyword evidence="13 20" id="KW-0249">Electron transport</keyword>